<evidence type="ECO:0000256" key="2">
    <source>
        <dbReference type="SAM" id="SignalP"/>
    </source>
</evidence>
<dbReference type="Pfam" id="PF01070">
    <property type="entry name" value="FMN_dh"/>
    <property type="match status" value="2"/>
</dbReference>
<dbReference type="GO" id="GO:0016491">
    <property type="term" value="F:oxidoreductase activity"/>
    <property type="evidence" value="ECO:0007669"/>
    <property type="project" value="InterPro"/>
</dbReference>
<dbReference type="InterPro" id="IPR013785">
    <property type="entry name" value="Aldolase_TIM"/>
</dbReference>
<dbReference type="AlphaFoldDB" id="A0A8H5IP57"/>
<evidence type="ECO:0000259" key="3">
    <source>
        <dbReference type="PROSITE" id="PS51349"/>
    </source>
</evidence>
<sequence>MRTSTIIASLAATVFAYEPWLNEPDTGLNTYLASTNWTEGSRPLLKDIRGVPDFDFAARQVLTDQQYAFYRTAAAGEWAYRNNLKVWEKARLRPHQLASVKGLNETLGVTILGHNFSAPIFISPAARAGYGDSDRGELNFVDAAADEDILYVAALYATKTIEEIGAQRKKRGNTIFQQIYSNANLSVTWDAMKRAEDQGVKAFVWTIDAPATSTRHRAARYDTTNANGVTSVLSWDLFKEIKSHTKLPIILKGITTTEDALRAVEAGADGIWLSNHGGRQVDYSPSPLEIAYELRRNAPEIFKKTDVIADSGVRYGSDVIKLLALGVKAVGLGRPFMYSNVYGVEGPKKLIQILKTEILADAAQIGITDLHNIPSKVLWSMKPLPNGGAMFAAAYHGTWKNGRRRLLFNITILSRPLRSQQPEAATSVAVFVLRTTKAAPVSLEMALQPELKEELCDKIHDCINKRGVHQECDVGWFRQDLNPNPPTRLIDVDTNDPSIVRLIVTAEDLQEDFSPKYLTLSYCWGSTNEHAKTTRATIAARREGFSVHDLPKTIQDAIQLTRLLKFQYLWIDAICIIQSDVDDAFLHDWNTEAPRIGSYYLHSKCLISASAASDSSQGLFIEQTTRRYPLRTCALAFNNEKQEYICLSVPRPSPSEDWSAEPLRSRGWCLQEAVLSPRILHWSKHTLVWQCNGTTKSLMYGSDLDAAQDTRTSQSHISLAQEPDSAIGDAWTELISRYSKMHFTFETDRLVAIQGLAKRLVDLHGDEYFAGVFRSHLADGLLWKNSYDKAHNALVGVPTWSWATRCLNIWFLPVSHSFIRFTKPNVFPDNHSPINLDTPEKRALRFEAPLLSINLGRPFTASDIVSTVQRPVFACHVTFAEDSEDEYVVNFEYDAESLMPQSFEILEVLFLGLHVLHKLQGYIGPSDFEESTVVDPDTIVSCEGILLRKADQYYERVGRLDFDMPKNYRRRTRLKELMDSNRANVCLI</sequence>
<dbReference type="PANTHER" id="PTHR33112">
    <property type="entry name" value="DOMAIN PROTEIN, PUTATIVE-RELATED"/>
    <property type="match status" value="1"/>
</dbReference>
<evidence type="ECO:0000256" key="1">
    <source>
        <dbReference type="ARBA" id="ARBA00001917"/>
    </source>
</evidence>
<organism evidence="4 5">
    <name type="scientific">Fusarium mexicanum</name>
    <dbReference type="NCBI Taxonomy" id="751941"/>
    <lineage>
        <taxon>Eukaryota</taxon>
        <taxon>Fungi</taxon>
        <taxon>Dikarya</taxon>
        <taxon>Ascomycota</taxon>
        <taxon>Pezizomycotina</taxon>
        <taxon>Sordariomycetes</taxon>
        <taxon>Hypocreomycetidae</taxon>
        <taxon>Hypocreales</taxon>
        <taxon>Nectriaceae</taxon>
        <taxon>Fusarium</taxon>
        <taxon>Fusarium fujikuroi species complex</taxon>
    </lineage>
</organism>
<accession>A0A8H5IP57</accession>
<evidence type="ECO:0000313" key="4">
    <source>
        <dbReference type="EMBL" id="KAF5540484.1"/>
    </source>
</evidence>
<dbReference type="InterPro" id="IPR000262">
    <property type="entry name" value="FMN-dep_DH"/>
</dbReference>
<feature type="chain" id="PRO_5034661241" description="FMN hydroxy acid dehydrogenase domain-containing protein" evidence="2">
    <location>
        <begin position="17"/>
        <end position="988"/>
    </location>
</feature>
<feature type="domain" description="FMN hydroxy acid dehydrogenase" evidence="3">
    <location>
        <begin position="43"/>
        <end position="383"/>
    </location>
</feature>
<reference evidence="4 5" key="1">
    <citation type="submission" date="2020-05" db="EMBL/GenBank/DDBJ databases">
        <title>Identification and distribution of gene clusters putatively required for synthesis of sphingolipid metabolism inhibitors in phylogenetically diverse species of the filamentous fungus Fusarium.</title>
        <authorList>
            <person name="Kim H.-S."/>
            <person name="Busman M."/>
            <person name="Brown D.W."/>
            <person name="Divon H."/>
            <person name="Uhlig S."/>
            <person name="Proctor R.H."/>
        </authorList>
    </citation>
    <scope>NUCLEOTIDE SEQUENCE [LARGE SCALE GENOMIC DNA]</scope>
    <source>
        <strain evidence="4 5">NRRL 53147</strain>
    </source>
</reference>
<dbReference type="SUPFAM" id="SSF51395">
    <property type="entry name" value="FMN-linked oxidoreductases"/>
    <property type="match status" value="1"/>
</dbReference>
<dbReference type="InterPro" id="IPR010730">
    <property type="entry name" value="HET"/>
</dbReference>
<dbReference type="Proteomes" id="UP000522262">
    <property type="component" value="Unassembled WGS sequence"/>
</dbReference>
<keyword evidence="2" id="KW-0732">Signal</keyword>
<evidence type="ECO:0000313" key="5">
    <source>
        <dbReference type="Proteomes" id="UP000522262"/>
    </source>
</evidence>
<proteinExistence type="predicted"/>
<dbReference type="Pfam" id="PF06985">
    <property type="entry name" value="HET"/>
    <property type="match status" value="1"/>
</dbReference>
<name>A0A8H5IP57_9HYPO</name>
<dbReference type="InterPro" id="IPR008259">
    <property type="entry name" value="FMN_hydac_DH_AS"/>
</dbReference>
<comment type="cofactor">
    <cofactor evidence="1">
        <name>FMN</name>
        <dbReference type="ChEBI" id="CHEBI:58210"/>
    </cofactor>
</comment>
<keyword evidence="5" id="KW-1185">Reference proteome</keyword>
<gene>
    <name evidence="4" type="ORF">FMEXI_8443</name>
</gene>
<comment type="caution">
    <text evidence="4">The sequence shown here is derived from an EMBL/GenBank/DDBJ whole genome shotgun (WGS) entry which is preliminary data.</text>
</comment>
<dbReference type="InterPro" id="IPR037396">
    <property type="entry name" value="FMN_HAD"/>
</dbReference>
<protein>
    <recommendedName>
        <fullName evidence="3">FMN hydroxy acid dehydrogenase domain-containing protein</fullName>
    </recommendedName>
</protein>
<dbReference type="PROSITE" id="PS51349">
    <property type="entry name" value="FMN_HYDROXY_ACID_DH_2"/>
    <property type="match status" value="1"/>
</dbReference>
<feature type="signal peptide" evidence="2">
    <location>
        <begin position="1"/>
        <end position="16"/>
    </location>
</feature>
<dbReference type="EMBL" id="JAAOAM010000191">
    <property type="protein sequence ID" value="KAF5540484.1"/>
    <property type="molecule type" value="Genomic_DNA"/>
</dbReference>
<dbReference type="PANTHER" id="PTHR33112:SF16">
    <property type="entry name" value="HETEROKARYON INCOMPATIBILITY DOMAIN-CONTAINING PROTEIN"/>
    <property type="match status" value="1"/>
</dbReference>
<dbReference type="PROSITE" id="PS00557">
    <property type="entry name" value="FMN_HYDROXY_ACID_DH_1"/>
    <property type="match status" value="1"/>
</dbReference>
<dbReference type="Gene3D" id="3.20.20.70">
    <property type="entry name" value="Aldolase class I"/>
    <property type="match status" value="1"/>
</dbReference>